<dbReference type="AlphaFoldDB" id="A0A395LG40"/>
<dbReference type="EMBL" id="QRBB01000002">
    <property type="protein sequence ID" value="RDS75782.1"/>
    <property type="molecule type" value="Genomic_DNA"/>
</dbReference>
<sequence>MKARFGFAMIGMAALALAACGETAEDPATPTAEEIAAQTPNAPSNRPISLLADGLTIAPPEAGGDAVLLDFGEPQDMVVEELTMVFGGPQFGTNPDCPAGEITFATFDDFVAHFQEERFVGWSVSGPSERAEFSGPDGVTLGMSEETVRELGTYEAFEDSTLGKEFMLGEGEMSVSGLIEDGEVATLWGGTNCNFR</sequence>
<feature type="chain" id="PRO_5017426848" description="Aspartate-semialdehyde dehydrogenase" evidence="1">
    <location>
        <begin position="19"/>
        <end position="196"/>
    </location>
</feature>
<keyword evidence="3" id="KW-1185">Reference proteome</keyword>
<dbReference type="RefSeq" id="WP_115493050.1">
    <property type="nucleotide sequence ID" value="NZ_JACHWW010000002.1"/>
</dbReference>
<comment type="caution">
    <text evidence="2">The sequence shown here is derived from an EMBL/GenBank/DDBJ whole genome shotgun (WGS) entry which is preliminary data.</text>
</comment>
<name>A0A395LG40_9SPHN</name>
<feature type="signal peptide" evidence="1">
    <location>
        <begin position="1"/>
        <end position="18"/>
    </location>
</feature>
<reference evidence="2 3" key="1">
    <citation type="submission" date="2018-07" db="EMBL/GenBank/DDBJ databases">
        <title>Erythrobacter nanhaiensis sp. nov., a novel member of the genus Erythrobacter isolated from the South China Sea.</title>
        <authorList>
            <person name="Chen X."/>
            <person name="Liu J."/>
        </authorList>
    </citation>
    <scope>NUCLEOTIDE SEQUENCE [LARGE SCALE GENOMIC DNA]</scope>
    <source>
        <strain evidence="2 3">S-5</strain>
    </source>
</reference>
<dbReference type="Proteomes" id="UP000254101">
    <property type="component" value="Unassembled WGS sequence"/>
</dbReference>
<evidence type="ECO:0000313" key="3">
    <source>
        <dbReference type="Proteomes" id="UP000254101"/>
    </source>
</evidence>
<proteinExistence type="predicted"/>
<dbReference type="PROSITE" id="PS51257">
    <property type="entry name" value="PROKAR_LIPOPROTEIN"/>
    <property type="match status" value="1"/>
</dbReference>
<evidence type="ECO:0000256" key="1">
    <source>
        <dbReference type="SAM" id="SignalP"/>
    </source>
</evidence>
<evidence type="ECO:0000313" key="2">
    <source>
        <dbReference type="EMBL" id="RDS75782.1"/>
    </source>
</evidence>
<accession>A0A395LG40</accession>
<keyword evidence="1" id="KW-0732">Signal</keyword>
<dbReference type="OrthoDB" id="878483at2"/>
<gene>
    <name evidence="2" type="ORF">DL238_13865</name>
</gene>
<protein>
    <recommendedName>
        <fullName evidence="4">Aspartate-semialdehyde dehydrogenase</fullName>
    </recommendedName>
</protein>
<evidence type="ECO:0008006" key="4">
    <source>
        <dbReference type="Google" id="ProtNLM"/>
    </source>
</evidence>
<organism evidence="2 3">
    <name type="scientific">Alteriqipengyuania lutimaris</name>
    <dbReference type="NCBI Taxonomy" id="1538146"/>
    <lineage>
        <taxon>Bacteria</taxon>
        <taxon>Pseudomonadati</taxon>
        <taxon>Pseudomonadota</taxon>
        <taxon>Alphaproteobacteria</taxon>
        <taxon>Sphingomonadales</taxon>
        <taxon>Erythrobacteraceae</taxon>
        <taxon>Alteriqipengyuania</taxon>
    </lineage>
</organism>